<feature type="compositionally biased region" description="Basic and acidic residues" evidence="6">
    <location>
        <begin position="2049"/>
        <end position="2058"/>
    </location>
</feature>
<feature type="compositionally biased region" description="Polar residues" evidence="6">
    <location>
        <begin position="1825"/>
        <end position="1845"/>
    </location>
</feature>
<feature type="compositionally biased region" description="Low complexity" evidence="6">
    <location>
        <begin position="124"/>
        <end position="137"/>
    </location>
</feature>
<feature type="compositionally biased region" description="Basic and acidic residues" evidence="6">
    <location>
        <begin position="2274"/>
        <end position="2289"/>
    </location>
</feature>
<dbReference type="Pfam" id="PF04571">
    <property type="entry name" value="Lipin_N"/>
    <property type="match status" value="1"/>
</dbReference>
<evidence type="ECO:0000313" key="9">
    <source>
        <dbReference type="Proteomes" id="UP000325313"/>
    </source>
</evidence>
<dbReference type="SUPFAM" id="SSF56784">
    <property type="entry name" value="HAD-like"/>
    <property type="match status" value="1"/>
</dbReference>
<feature type="region of interest" description="Disordered" evidence="6">
    <location>
        <begin position="2479"/>
        <end position="2548"/>
    </location>
</feature>
<feature type="compositionally biased region" description="Basic and acidic residues" evidence="6">
    <location>
        <begin position="2764"/>
        <end position="2783"/>
    </location>
</feature>
<evidence type="ECO:0000256" key="1">
    <source>
        <dbReference type="ARBA" id="ARBA00005476"/>
    </source>
</evidence>
<name>A0A5B0SC58_PUCGR</name>
<feature type="compositionally biased region" description="Acidic residues" evidence="6">
    <location>
        <begin position="2059"/>
        <end position="2071"/>
    </location>
</feature>
<accession>A0A5B0SC58</accession>
<dbReference type="SMART" id="SM00775">
    <property type="entry name" value="LNS2"/>
    <property type="match status" value="1"/>
</dbReference>
<feature type="region of interest" description="Disordered" evidence="6">
    <location>
        <begin position="449"/>
        <end position="471"/>
    </location>
</feature>
<sequence>MSWIGRAISSVGQYYKEINPATLSGAIDVIVVENRRQANKEQKEDSSNEELIDLACSPWHVRFGKLSVLRPVERKVRIVINGEPAPFSMKIGDTGEAFFVFETDVEDLPDDLQTSPLVSPVLKSTDSPSTSPQDSTSHQALETVPDFADLGEPQLESSQVKRNPSRDPPQKAQTDSPPASTENPQDSTSPEPSTDAIPHEEESQDQKPSDEPDLTSDENAWLQTGELDPSLKRGLEGKTSDPHQHDFGSAAGKSKKPLKLQRSNSIPDSSAHSTDKIDDLAPHTASSLPTADLMLDMDGYKMTHEAPHSGERNLNDPTVDSSPREDGFNELPAGSDSNRQDPTIDLQENLVMEFTTALLRCSETINRCFFGASGSHPELETNENVIVHVPENEQGSAGPTANTENDCEGLIIVEDVEDKNGFRGFDRFKIHSNGTWHVFEISLFSISQDDQNSGGISGQRRGSRTNHSRHYNHQKFKENRLTFEDFFGLKSDPAVEGSLRKDLLDDETNFIVRYNQKYTLTWENASTALTSLGICRKSIINLSQAQLNKVVRSASRDGTSANGSSSTFLDGSKSEENGSDRVGSDNSTQPQPPTSYTRPWTRWWYKTDRLIPAGPNHERLSSATSAWSQDKSGGSPAAGEATSIKVSPPTSPPDTPRSLPGASYGKYVADEKLGPIGDESVQKPRSSSAIPDTPNQPAEEENQSIGLTTATHKTYAKTLRLTSDQLKQLGLKKGVNQVSFSVRSSYSGYAVCTSRIFLWEADYKICISDIDGTITKSDALGHVFNMIGRDWTHAGVAKLYTDIARNGYKVMYLTSRAIGQANTTREYLKGINQMGFVLPEGPVIMSPDRLMTSLHREVIMRKPEVFKMACLRDIKRLFGLSRSPFYAGFGNRITDALSYRAVDVPSSRIFTIDSNGEVKMELLELTGYKSSYIHMTDLVDQMFPPVNRNQATPEYSDFNYWRSVGTSYDALSLIGVDLDELLSPQNGNQMPVSPTLSARSGETSVSTSRLTFRLSSLSLGRKSSKADLPGSSTTMKSATGSSKSSFLTFPSSKQTVGPTSFQNESESVTEQDENVDEDPIGSGSDDDHAQMHVPNRLRSDSMPGSLPGSVEEASLLEGLRRGQYQDRSAHSAHPSNNDPSTDKPHNTDDETPGDEDEFPQMDFSSVPPDVRLLFYHSPLVQLGLRQTTTRDRKMADKRRIRGAAIHRPIVYGSVATMIPVEERIAKPDHNMRWTVAVRSAASPAPGSAILEGRAIPGDVIGGCDDLSYFIKKVTFKLHESYPNPLRVVDKAPFELTETGWGEFVINITIHFLSESAEKAIQLQHPLKLHDSTADPNSLIPPVWLDQSLANSAPQNKFTSVVPDPVTSKPNPIDQISLTNDPPPTSTPPFKPSTVVHSWQYYEIVFTDPVETFYTKLLAHPPTPVPAQNRFPSGTIQQICNKRETGKFSADIAQREFPRHSYIQPHPSREQRPPSIFQSHPPSNANKNKPTRAAVPFNRLQLAAALIEYNDGTSDNQTNSGIDWSLQELISQPVTTLKQAPYSAIFIPFRQTLSSKPLDFFSGLELPSSPKSPAGKSMSGFGIVSETGASRLAQTIPGNPRRISEPVVIENAKVTGSQSGIGPFDNDVEVLSEWGLDKVLSGNLETPKSPDSAQEPKPHPKSELRTGRVPENLNDRHQVQSDMFDFHFSELRLHNEEEEKAGKSLTPDFFDDKNNPDELNLVIDDEALLRQRVGCDPEGRKLLRPQSVMELKETRLRYRQNKTSTTKQLAALRAQTPLTTQPAAFEINSNSHLRQARRKSALRTKSLSPARAVSQASAGAMGSKGSKITSTRQRSASGTMQTLETSSVDLLPARGRRKSVLDEPSNRRFSLNPLQGVLTKRLHQRGRSATSITNPSLHDIEPIRAKKSSANSELTAESVSGAVSPNMGGPNSISEPKPKGRTSTDIAERYQKSIAMLEGRKSEDMTYDVPNPLRSSLSGSQAGKDTEGTTRDHQISMLNQVGSNPDSQPGSEFSLGAPKQFTSRFDPKVASVLSQATPTGMSLQDDLEQSENRSLRNDGKDEDDGGADDFEVNDDKNSATEMHIYDEHGRIRFPASLKPLVLIMPIPLTPAQPEPEEVQELDLEAIAAEEAAQAEKAKLEEIQRLKNVRPAGKLYGRSLIDELNSRKGNQKSKQMAFGANPSAKMFNQHLSPEDASRPGSIYSAVDVVPEVRVTLPNSSSSPMHLANQALQTTQSKFNQALINSSKARKSVFGMDMIMKAELEKLKKIKAMEEQELREEESKIEAKEAKKQAKRKGKKKAVDEDAKPDELKDRINNRLSRMDNWDALLERETEPPPIREPIAPTPLPVLLSPVNQSENLVSNMSDWFEDKANESLIDYTPIMPPSLDFEEDVGFGNVDSLARKLEMQVEEMKYKPLPNRFENHGMVRANSVQSQAALLSLATRGNTPSLLMASPRGVAHEDDEEGEELLLNIIPENSRQSLLPRSTLQPCEEQDDNVPLSYRRKSNLLKADADSDEEDDNRPLSHIGTKLMPGMAQSPIRSASSHESDEELPLGIRASILLSKKHPPIDLTHDGASSEGPIGSGASDESDMVPLGIRASTFLPTPSQAARPSGVSSSSHEDNIPLAYRASRMGLHALQGQHSGPTEILASSGHSIGGQSDDVPLAARLYNPSRPSTVNPTFSFHFQAAAFNNPYQTTTPRLFANQNQPRITTINDDGDEDDNVPLAQRASALPPAVGVDSKDDLQRLDIGSDTSQNIVVTPLESEESRLEFPERSISQKREPSKLRSPIPSQVVDESVAREDTLAALEGRGNLEAHADDDVPLGVTRAAHSSTGTLQRERTMIKRQKEKARKLEAAKAKAELEALTSAQKQTVKGKNTDIKLRPKEEQAEKEEEEEDDDDVPLGMNAHASVMNLASKANAAANNDDEEDDNIPLGISRHTLMMNPQEAMMRKLVEQQNAAFGFPLSGPNHPTHHFQNHMSMMMCPPHQAPFFQQPQFQFQVQQQQQQHQQQQQGHGADTGSPVLDSSTISRWRQDIQ</sequence>
<feature type="compositionally biased region" description="Acidic residues" evidence="6">
    <location>
        <begin position="1149"/>
        <end position="1159"/>
    </location>
</feature>
<feature type="region of interest" description="Disordered" evidence="6">
    <location>
        <begin position="2868"/>
        <end position="2902"/>
    </location>
</feature>
<feature type="compositionally biased region" description="Polar residues" evidence="6">
    <location>
        <begin position="1886"/>
        <end position="1895"/>
    </location>
</feature>
<feature type="compositionally biased region" description="Polar residues" evidence="6">
    <location>
        <begin position="1972"/>
        <end position="1982"/>
    </location>
</feature>
<feature type="region of interest" description="Disordered" evidence="6">
    <location>
        <begin position="303"/>
        <end position="342"/>
    </location>
</feature>
<dbReference type="InterPro" id="IPR013209">
    <property type="entry name" value="LNS2"/>
</dbReference>
<evidence type="ECO:0000259" key="7">
    <source>
        <dbReference type="PROSITE" id="PS51037"/>
    </source>
</evidence>
<comment type="caution">
    <text evidence="8">The sequence shown here is derived from an EMBL/GenBank/DDBJ whole genome shotgun (WGS) entry which is preliminary data.</text>
</comment>
<feature type="compositionally biased region" description="Polar residues" evidence="6">
    <location>
        <begin position="1642"/>
        <end position="1651"/>
    </location>
</feature>
<evidence type="ECO:0000256" key="3">
    <source>
        <dbReference type="ARBA" id="ARBA00023242"/>
    </source>
</evidence>
<feature type="region of interest" description="Disordered" evidence="6">
    <location>
        <begin position="2274"/>
        <end position="2315"/>
    </location>
</feature>
<feature type="compositionally biased region" description="Polar residues" evidence="6">
    <location>
        <begin position="1054"/>
        <end position="1066"/>
    </location>
</feature>
<dbReference type="FunFam" id="3.40.50.1000:FF:000063">
    <property type="entry name" value="Nuclear elongation and deformation protein"/>
    <property type="match status" value="1"/>
</dbReference>
<feature type="domain" description="YEATS" evidence="7">
    <location>
        <begin position="1199"/>
        <end position="1419"/>
    </location>
</feature>
<feature type="region of interest" description="Disordered" evidence="6">
    <location>
        <begin position="2035"/>
        <end position="2074"/>
    </location>
</feature>
<feature type="region of interest" description="Disordered" evidence="6">
    <location>
        <begin position="1355"/>
        <end position="1388"/>
    </location>
</feature>
<feature type="compositionally biased region" description="Polar residues" evidence="6">
    <location>
        <begin position="683"/>
        <end position="696"/>
    </location>
</feature>
<evidence type="ECO:0000256" key="2">
    <source>
        <dbReference type="ARBA" id="ARBA00022553"/>
    </source>
</evidence>
<dbReference type="GO" id="GO:0009062">
    <property type="term" value="P:fatty acid catabolic process"/>
    <property type="evidence" value="ECO:0007669"/>
    <property type="project" value="TreeGrafter"/>
</dbReference>
<keyword evidence="5" id="KW-0175">Coiled coil</keyword>
<feature type="compositionally biased region" description="Basic and acidic residues" evidence="6">
    <location>
        <begin position="303"/>
        <end position="314"/>
    </location>
</feature>
<comment type="similarity">
    <text evidence="1">Belongs to the lipin family.</text>
</comment>
<dbReference type="InterPro" id="IPR007651">
    <property type="entry name" value="Lipin_N"/>
</dbReference>
<feature type="compositionally biased region" description="Polar residues" evidence="6">
    <location>
        <begin position="1995"/>
        <end position="2010"/>
    </location>
</feature>
<feature type="region of interest" description="Disordered" evidence="6">
    <location>
        <begin position="615"/>
        <end position="664"/>
    </location>
</feature>
<dbReference type="Proteomes" id="UP000325313">
    <property type="component" value="Unassembled WGS sequence"/>
</dbReference>
<feature type="region of interest" description="Disordered" evidence="6">
    <location>
        <begin position="2762"/>
        <end position="2792"/>
    </location>
</feature>
<gene>
    <name evidence="8" type="primary">YAF9_1</name>
    <name evidence="8" type="ORF">PGTUg99_017179</name>
</gene>
<feature type="compositionally biased region" description="Polar residues" evidence="6">
    <location>
        <begin position="261"/>
        <end position="272"/>
    </location>
</feature>
<feature type="compositionally biased region" description="Acidic residues" evidence="6">
    <location>
        <begin position="2888"/>
        <end position="2900"/>
    </location>
</feature>
<dbReference type="PANTHER" id="PTHR12181:SF12">
    <property type="entry name" value="PHOSPHATIDATE PHOSPHATASE"/>
    <property type="match status" value="1"/>
</dbReference>
<feature type="compositionally biased region" description="Low complexity" evidence="6">
    <location>
        <begin position="1041"/>
        <end position="1053"/>
    </location>
</feature>
<evidence type="ECO:0000256" key="4">
    <source>
        <dbReference type="PROSITE-ProRule" id="PRU00376"/>
    </source>
</evidence>
<feature type="coiled-coil region" evidence="5">
    <location>
        <begin position="2117"/>
        <end position="2147"/>
    </location>
</feature>
<feature type="region of interest" description="Disordered" evidence="6">
    <location>
        <begin position="1122"/>
        <end position="1163"/>
    </location>
</feature>
<dbReference type="Gene3D" id="2.60.40.1970">
    <property type="entry name" value="YEATS domain"/>
    <property type="match status" value="1"/>
</dbReference>
<comment type="subcellular location">
    <subcellularLocation>
        <location evidence="4">Nucleus</location>
    </subcellularLocation>
</comment>
<feature type="region of interest" description="Disordered" evidence="6">
    <location>
        <begin position="1791"/>
        <end position="1845"/>
    </location>
</feature>
<dbReference type="InterPro" id="IPR026058">
    <property type="entry name" value="LIPIN"/>
</dbReference>
<feature type="compositionally biased region" description="Polar residues" evidence="6">
    <location>
        <begin position="621"/>
        <end position="632"/>
    </location>
</feature>
<feature type="compositionally biased region" description="Polar residues" evidence="6">
    <location>
        <begin position="1475"/>
        <end position="1487"/>
    </location>
</feature>
<proteinExistence type="inferred from homology"/>
<feature type="compositionally biased region" description="Polar residues" evidence="6">
    <location>
        <begin position="584"/>
        <end position="598"/>
    </location>
</feature>
<evidence type="ECO:0000256" key="6">
    <source>
        <dbReference type="SAM" id="MobiDB-lite"/>
    </source>
</evidence>
<keyword evidence="2" id="KW-0597">Phosphoprotein</keyword>
<dbReference type="InterPro" id="IPR055129">
    <property type="entry name" value="YEATS_dom"/>
</dbReference>
<feature type="compositionally biased region" description="Basic and acidic residues" evidence="6">
    <location>
        <begin position="2298"/>
        <end position="2315"/>
    </location>
</feature>
<evidence type="ECO:0000256" key="5">
    <source>
        <dbReference type="SAM" id="Coils"/>
    </source>
</evidence>
<feature type="region of interest" description="Disordered" evidence="6">
    <location>
        <begin position="2808"/>
        <end position="2843"/>
    </location>
</feature>
<protein>
    <submittedName>
        <fullName evidence="8">NuA4 histone H4 acetyltransferase complex and the SWR1 complex subunit</fullName>
    </submittedName>
</protein>
<feature type="compositionally biased region" description="Low complexity" evidence="6">
    <location>
        <begin position="2997"/>
        <end position="3012"/>
    </location>
</feature>
<keyword evidence="8" id="KW-0808">Transferase</keyword>
<feature type="region of interest" description="Disordered" evidence="6">
    <location>
        <begin position="1021"/>
        <end position="1109"/>
    </location>
</feature>
<feature type="region of interest" description="Disordered" evidence="6">
    <location>
        <begin position="155"/>
        <end position="284"/>
    </location>
</feature>
<dbReference type="GO" id="GO:0008195">
    <property type="term" value="F:phosphatidate phosphatase activity"/>
    <property type="evidence" value="ECO:0007669"/>
    <property type="project" value="TreeGrafter"/>
</dbReference>
<dbReference type="PROSITE" id="PS51037">
    <property type="entry name" value="YEATS"/>
    <property type="match status" value="1"/>
</dbReference>
<feature type="compositionally biased region" description="Basic and acidic residues" evidence="6">
    <location>
        <begin position="572"/>
        <end position="583"/>
    </location>
</feature>
<feature type="compositionally biased region" description="Basic residues" evidence="6">
    <location>
        <begin position="461"/>
        <end position="471"/>
    </location>
</feature>
<dbReference type="InterPro" id="IPR031315">
    <property type="entry name" value="LNS2/PITP"/>
</dbReference>
<dbReference type="GO" id="GO:0005634">
    <property type="term" value="C:nucleus"/>
    <property type="evidence" value="ECO:0007669"/>
    <property type="project" value="UniProtKB-SubCell"/>
</dbReference>
<feature type="compositionally biased region" description="Basic and acidic residues" evidence="6">
    <location>
        <begin position="1983"/>
        <end position="1993"/>
    </location>
</feature>
<dbReference type="Pfam" id="PF03366">
    <property type="entry name" value="YEATS"/>
    <property type="match status" value="1"/>
</dbReference>
<feature type="compositionally biased region" description="Polar residues" evidence="6">
    <location>
        <begin position="985"/>
        <end position="1002"/>
    </location>
</feature>
<organism evidence="8 9">
    <name type="scientific">Puccinia graminis f. sp. tritici</name>
    <dbReference type="NCBI Taxonomy" id="56615"/>
    <lineage>
        <taxon>Eukaryota</taxon>
        <taxon>Fungi</taxon>
        <taxon>Dikarya</taxon>
        <taxon>Basidiomycota</taxon>
        <taxon>Pucciniomycotina</taxon>
        <taxon>Pucciniomycetes</taxon>
        <taxon>Pucciniales</taxon>
        <taxon>Pucciniaceae</taxon>
        <taxon>Puccinia</taxon>
    </lineage>
</organism>
<feature type="region of interest" description="Disordered" evidence="6">
    <location>
        <begin position="1640"/>
        <end position="1670"/>
    </location>
</feature>
<feature type="region of interest" description="Disordered" evidence="6">
    <location>
        <begin position="553"/>
        <end position="598"/>
    </location>
</feature>
<feature type="compositionally biased region" description="Polar residues" evidence="6">
    <location>
        <begin position="171"/>
        <end position="192"/>
    </location>
</feature>
<feature type="region of interest" description="Disordered" evidence="6">
    <location>
        <begin position="110"/>
        <end position="139"/>
    </location>
</feature>
<feature type="compositionally biased region" description="Basic and acidic residues" evidence="6">
    <location>
        <begin position="1653"/>
        <end position="1670"/>
    </location>
</feature>
<feature type="compositionally biased region" description="Polar residues" evidence="6">
    <location>
        <begin position="1367"/>
        <end position="1379"/>
    </location>
</feature>
<feature type="compositionally biased region" description="Polar residues" evidence="6">
    <location>
        <begin position="2600"/>
        <end position="2616"/>
    </location>
</feature>
<feature type="region of interest" description="Disordered" evidence="6">
    <location>
        <begin position="2600"/>
        <end position="2619"/>
    </location>
</feature>
<dbReference type="InterPro" id="IPR023214">
    <property type="entry name" value="HAD_sf"/>
</dbReference>
<dbReference type="PANTHER" id="PTHR12181">
    <property type="entry name" value="LIPIN"/>
    <property type="match status" value="1"/>
</dbReference>
<dbReference type="GO" id="GO:0019432">
    <property type="term" value="P:triglyceride biosynthetic process"/>
    <property type="evidence" value="ECO:0007669"/>
    <property type="project" value="TreeGrafter"/>
</dbReference>
<dbReference type="InterPro" id="IPR036412">
    <property type="entry name" value="HAD-like_sf"/>
</dbReference>
<feature type="region of interest" description="Disordered" evidence="6">
    <location>
        <begin position="1457"/>
        <end position="1490"/>
    </location>
</feature>
<feature type="region of interest" description="Disordered" evidence="6">
    <location>
        <begin position="985"/>
        <end position="1004"/>
    </location>
</feature>
<feature type="region of interest" description="Disordered" evidence="6">
    <location>
        <begin position="676"/>
        <end position="704"/>
    </location>
</feature>
<dbReference type="Pfam" id="PF08235">
    <property type="entry name" value="LNS2"/>
    <property type="match status" value="1"/>
</dbReference>
<feature type="region of interest" description="Disordered" evidence="6">
    <location>
        <begin position="2997"/>
        <end position="3036"/>
    </location>
</feature>
<dbReference type="Gene3D" id="3.40.50.1000">
    <property type="entry name" value="HAD superfamily/HAD-like"/>
    <property type="match status" value="1"/>
</dbReference>
<feature type="region of interest" description="Disordered" evidence="6">
    <location>
        <begin position="1879"/>
        <end position="2018"/>
    </location>
</feature>
<keyword evidence="3 4" id="KW-0539">Nucleus</keyword>
<feature type="compositionally biased region" description="Basic and acidic residues" evidence="6">
    <location>
        <begin position="197"/>
        <end position="210"/>
    </location>
</feature>
<dbReference type="InterPro" id="IPR038704">
    <property type="entry name" value="YEAST_sf"/>
</dbReference>
<feature type="region of interest" description="Disordered" evidence="6">
    <location>
        <begin position="2565"/>
        <end position="2588"/>
    </location>
</feature>
<feature type="compositionally biased region" description="Polar residues" evidence="6">
    <location>
        <begin position="1030"/>
        <end position="1040"/>
    </location>
</feature>
<feature type="compositionally biased region" description="Polar residues" evidence="6">
    <location>
        <begin position="1907"/>
        <end position="1933"/>
    </location>
</feature>
<feature type="compositionally biased region" description="Polar residues" evidence="6">
    <location>
        <begin position="556"/>
        <end position="569"/>
    </location>
</feature>
<feature type="compositionally biased region" description="Basic and acidic residues" evidence="6">
    <location>
        <begin position="229"/>
        <end position="246"/>
    </location>
</feature>
<dbReference type="EMBL" id="VDEP01000069">
    <property type="protein sequence ID" value="KAA1134024.1"/>
    <property type="molecule type" value="Genomic_DNA"/>
</dbReference>
<dbReference type="GO" id="GO:0016740">
    <property type="term" value="F:transferase activity"/>
    <property type="evidence" value="ECO:0007669"/>
    <property type="project" value="UniProtKB-KW"/>
</dbReference>
<feature type="compositionally biased region" description="Acidic residues" evidence="6">
    <location>
        <begin position="1067"/>
        <end position="1079"/>
    </location>
</feature>
<reference evidence="8 9" key="1">
    <citation type="submission" date="2019-05" db="EMBL/GenBank/DDBJ databases">
        <title>Emergence of the Ug99 lineage of the wheat stem rust pathogen through somatic hybridization.</title>
        <authorList>
            <person name="Li F."/>
            <person name="Upadhyaya N.M."/>
            <person name="Sperschneider J."/>
            <person name="Matny O."/>
            <person name="Nguyen-Phuc H."/>
            <person name="Mago R."/>
            <person name="Raley C."/>
            <person name="Miller M.E."/>
            <person name="Silverstein K.A.T."/>
            <person name="Henningsen E."/>
            <person name="Hirsch C.D."/>
            <person name="Visser B."/>
            <person name="Pretorius Z.A."/>
            <person name="Steffenson B.J."/>
            <person name="Schwessinger B."/>
            <person name="Dodds P.N."/>
            <person name="Figueroa M."/>
        </authorList>
    </citation>
    <scope>NUCLEOTIDE SEQUENCE [LARGE SCALE GENOMIC DNA]</scope>
    <source>
        <strain evidence="8 9">Ug99</strain>
    </source>
</reference>
<feature type="compositionally biased region" description="Basic and acidic residues" evidence="6">
    <location>
        <begin position="2875"/>
        <end position="2887"/>
    </location>
</feature>
<evidence type="ECO:0000313" key="8">
    <source>
        <dbReference type="EMBL" id="KAA1134024.1"/>
    </source>
</evidence>